<proteinExistence type="predicted"/>
<dbReference type="PROSITE" id="PS51257">
    <property type="entry name" value="PROKAR_LIPOPROTEIN"/>
    <property type="match status" value="1"/>
</dbReference>
<feature type="compositionally biased region" description="Pro residues" evidence="1">
    <location>
        <begin position="98"/>
        <end position="112"/>
    </location>
</feature>
<feature type="chain" id="PRO_5020603577" description="Secreted protein" evidence="2">
    <location>
        <begin position="17"/>
        <end position="112"/>
    </location>
</feature>
<evidence type="ECO:0000256" key="1">
    <source>
        <dbReference type="SAM" id="MobiDB-lite"/>
    </source>
</evidence>
<evidence type="ECO:0000256" key="2">
    <source>
        <dbReference type="SAM" id="SignalP"/>
    </source>
</evidence>
<gene>
    <name evidence="3" type="ORF">SOCEGT47_073160</name>
</gene>
<dbReference type="RefSeq" id="WP_129354550.1">
    <property type="nucleotide sequence ID" value="NZ_CP012670.1"/>
</dbReference>
<evidence type="ECO:0000313" key="3">
    <source>
        <dbReference type="EMBL" id="AUX26746.1"/>
    </source>
</evidence>
<feature type="region of interest" description="Disordered" evidence="1">
    <location>
        <begin position="21"/>
        <end position="70"/>
    </location>
</feature>
<dbReference type="Proteomes" id="UP000295781">
    <property type="component" value="Chromosome"/>
</dbReference>
<sequence>MSRSLILILVSSLAVAAAACQSSQQQPAGAPVTAPPEGARAGATPDPAPADDDICADQQPTGDPPECPSGCVWDEAKQRCTQLRGVIVDQRPDGRFPTEPPATSPTTPAPAN</sequence>
<evidence type="ECO:0008006" key="5">
    <source>
        <dbReference type="Google" id="ProtNLM"/>
    </source>
</evidence>
<dbReference type="OrthoDB" id="5526807at2"/>
<accession>A0A4P2QBR4</accession>
<protein>
    <recommendedName>
        <fullName evidence="5">Secreted protein</fullName>
    </recommendedName>
</protein>
<dbReference type="EMBL" id="CP012670">
    <property type="protein sequence ID" value="AUX26746.1"/>
    <property type="molecule type" value="Genomic_DNA"/>
</dbReference>
<evidence type="ECO:0000313" key="4">
    <source>
        <dbReference type="Proteomes" id="UP000295781"/>
    </source>
</evidence>
<reference evidence="3 4" key="1">
    <citation type="submission" date="2015-09" db="EMBL/GenBank/DDBJ databases">
        <title>Sorangium comparison.</title>
        <authorList>
            <person name="Zaburannyi N."/>
            <person name="Bunk B."/>
            <person name="Overmann J."/>
            <person name="Mueller R."/>
        </authorList>
    </citation>
    <scope>NUCLEOTIDE SEQUENCE [LARGE SCALE GENOMIC DNA]</scope>
    <source>
        <strain evidence="3 4">So ceGT47</strain>
    </source>
</reference>
<feature type="signal peptide" evidence="2">
    <location>
        <begin position="1"/>
        <end position="16"/>
    </location>
</feature>
<feature type="region of interest" description="Disordered" evidence="1">
    <location>
        <begin position="84"/>
        <end position="112"/>
    </location>
</feature>
<keyword evidence="2" id="KW-0732">Signal</keyword>
<name>A0A4P2QBR4_SORCE</name>
<dbReference type="AlphaFoldDB" id="A0A4P2QBR4"/>
<organism evidence="3 4">
    <name type="scientific">Sorangium cellulosum</name>
    <name type="common">Polyangium cellulosum</name>
    <dbReference type="NCBI Taxonomy" id="56"/>
    <lineage>
        <taxon>Bacteria</taxon>
        <taxon>Pseudomonadati</taxon>
        <taxon>Myxococcota</taxon>
        <taxon>Polyangia</taxon>
        <taxon>Polyangiales</taxon>
        <taxon>Polyangiaceae</taxon>
        <taxon>Sorangium</taxon>
    </lineage>
</organism>